<dbReference type="RefSeq" id="WP_327795079.1">
    <property type="nucleotide sequence ID" value="NZ_JADQAZ010000003.1"/>
</dbReference>
<evidence type="ECO:0000313" key="1">
    <source>
        <dbReference type="EMBL" id="MBT0958863.1"/>
    </source>
</evidence>
<name>A0AAP2CW73_9RHOB</name>
<reference evidence="1 2" key="1">
    <citation type="journal article" date="2021" name="Arch. Microbiol.">
        <title>Harenicola maris gen. nov., sp. nov. isolated from the Sea of Japan shallow sediments.</title>
        <authorList>
            <person name="Romanenko L.A."/>
            <person name="Kurilenko V.V."/>
            <person name="Chernysheva N.Y."/>
            <person name="Tekutyeva L.A."/>
            <person name="Velansky P.V."/>
            <person name="Svetashev V.I."/>
            <person name="Isaeva M.P."/>
        </authorList>
    </citation>
    <scope>NUCLEOTIDE SEQUENCE [LARGE SCALE GENOMIC DNA]</scope>
    <source>
        <strain evidence="1 2">KMM 3653</strain>
    </source>
</reference>
<keyword evidence="2" id="KW-1185">Reference proteome</keyword>
<comment type="caution">
    <text evidence="1">The sequence shown here is derived from an EMBL/GenBank/DDBJ whole genome shotgun (WGS) entry which is preliminary data.</text>
</comment>
<protein>
    <submittedName>
        <fullName evidence="1">Uncharacterized protein</fullName>
    </submittedName>
</protein>
<accession>A0AAP2CW73</accession>
<evidence type="ECO:0000313" key="2">
    <source>
        <dbReference type="Proteomes" id="UP001315686"/>
    </source>
</evidence>
<sequence length="357" mass="39670">MQRPIIKPGSGLPNGDGDINLYVSPEVGHKDWFNTKRRVVFVNGMANSKADHRASALGLSTLQGCPAVGVFNEKGTLFADLGQCILDKATFGSVEPDFTKHSSGFAGWLAVVLSAYELNKLQHPSLTLVDYVHFLLRGNKATQSLYAYLVTLSPAERQATKIYCHSQGNLITSNALTGVAFALGLGAIAGMEVNGFGSPCRYWPPGLKRTNYAFTFDPVSWLDYRIAFDNVKVGFVAGHGFDLYRKYDGEFVVNRFRWGSFGLTASMDEKGLAHFCADMGNNPPRLIGVFQRLMTRHWSDTDDVAFYYTKRMREKYPHVIRQIAKSSPEFIKILCKCMEGGWTTGSERAQINYLEAL</sequence>
<dbReference type="EMBL" id="JADQAZ010000003">
    <property type="protein sequence ID" value="MBT0958863.1"/>
    <property type="molecule type" value="Genomic_DNA"/>
</dbReference>
<organism evidence="1 2">
    <name type="scientific">Harenicola maris</name>
    <dbReference type="NCBI Taxonomy" id="2841044"/>
    <lineage>
        <taxon>Bacteria</taxon>
        <taxon>Pseudomonadati</taxon>
        <taxon>Pseudomonadota</taxon>
        <taxon>Alphaproteobacteria</taxon>
        <taxon>Rhodobacterales</taxon>
        <taxon>Paracoccaceae</taxon>
        <taxon>Harenicola</taxon>
    </lineage>
</organism>
<proteinExistence type="predicted"/>
<gene>
    <name evidence="1" type="ORF">IV417_15850</name>
</gene>
<dbReference type="Proteomes" id="UP001315686">
    <property type="component" value="Unassembled WGS sequence"/>
</dbReference>
<dbReference type="AlphaFoldDB" id="A0AAP2CW73"/>